<dbReference type="EMBL" id="CM018046">
    <property type="protein sequence ID" value="KAA8525511.1"/>
    <property type="molecule type" value="Genomic_DNA"/>
</dbReference>
<evidence type="ECO:0000313" key="7">
    <source>
        <dbReference type="Proteomes" id="UP000325577"/>
    </source>
</evidence>
<dbReference type="AlphaFoldDB" id="A0A5J5A7V1"/>
<dbReference type="Pfam" id="PF13855">
    <property type="entry name" value="LRR_8"/>
    <property type="match status" value="1"/>
</dbReference>
<dbReference type="Pfam" id="PF00560">
    <property type="entry name" value="LRR_1"/>
    <property type="match status" value="1"/>
</dbReference>
<feature type="transmembrane region" description="Helical" evidence="5">
    <location>
        <begin position="313"/>
        <end position="334"/>
    </location>
</feature>
<comment type="similarity">
    <text evidence="1">Belongs to the RLP family.</text>
</comment>
<keyword evidence="5" id="KW-0472">Membrane</keyword>
<evidence type="ECO:0000256" key="3">
    <source>
        <dbReference type="ARBA" id="ARBA00022737"/>
    </source>
</evidence>
<dbReference type="PANTHER" id="PTHR48062:SF21">
    <property type="entry name" value="RECEPTOR-LIKE PROTEIN 12"/>
    <property type="match status" value="1"/>
</dbReference>
<dbReference type="SUPFAM" id="SSF52058">
    <property type="entry name" value="L domain-like"/>
    <property type="match status" value="1"/>
</dbReference>
<keyword evidence="5" id="KW-0812">Transmembrane</keyword>
<reference evidence="6 7" key="1">
    <citation type="submission" date="2019-09" db="EMBL/GenBank/DDBJ databases">
        <title>A chromosome-level genome assembly of the Chinese tupelo Nyssa sinensis.</title>
        <authorList>
            <person name="Yang X."/>
            <person name="Kang M."/>
            <person name="Yang Y."/>
            <person name="Xiong H."/>
            <person name="Wang M."/>
            <person name="Zhang Z."/>
            <person name="Wang Z."/>
            <person name="Wu H."/>
            <person name="Ma T."/>
            <person name="Liu J."/>
            <person name="Xi Z."/>
        </authorList>
    </citation>
    <scope>NUCLEOTIDE SEQUENCE [LARGE SCALE GENOMIC DNA]</scope>
    <source>
        <strain evidence="6">J267</strain>
        <tissue evidence="6">Leaf</tissue>
    </source>
</reference>
<dbReference type="Gene3D" id="3.80.10.10">
    <property type="entry name" value="Ribonuclease Inhibitor"/>
    <property type="match status" value="2"/>
</dbReference>
<proteinExistence type="inferred from homology"/>
<sequence length="357" mass="39269">MASPVIQRSPVPSSSSPLQRLSTFKDRTTNTPTSAIATPQSSITPATAPLSLSSPLDSFASDPIFSAFLSPDFDSTRFSSAALSSGSVAALCRKAPGWHLPPRETAPLRGCRKLSRLENLEVLDLGGNDFNNSILPCLSAISTLKNLSLDSNSLEGLFPIQEFSHLKNLEALDISYNKIRGSLSFKELATLGNMVTLDLCGNQLSKVSSIEAMSSLKALSFYYNKLSDFSIFQGEQEEVEFTTKSRTYSYGDNKLSGRTPEKGQFATFDESNYEGNPDLCGPLLKRSCSSTAAPPTPSSDGEKNDTAIDMEDFYWSFMASYIIVLSALLVILCINPPWRRAWFRLIHLWILRCFIQY</sequence>
<evidence type="ECO:0008006" key="8">
    <source>
        <dbReference type="Google" id="ProtNLM"/>
    </source>
</evidence>
<protein>
    <recommendedName>
        <fullName evidence="8">Leucine-rich repeat-containing N-terminal plant-type domain-containing protein</fullName>
    </recommendedName>
</protein>
<keyword evidence="2" id="KW-0433">Leucine-rich repeat</keyword>
<dbReference type="InterPro" id="IPR032675">
    <property type="entry name" value="LRR_dom_sf"/>
</dbReference>
<dbReference type="InterPro" id="IPR051502">
    <property type="entry name" value="RLP_Defense_Trigger"/>
</dbReference>
<gene>
    <name evidence="6" type="ORF">F0562_007366</name>
</gene>
<name>A0A5J5A7V1_9ASTE</name>
<keyword evidence="3" id="KW-0677">Repeat</keyword>
<keyword evidence="5" id="KW-1133">Transmembrane helix</keyword>
<feature type="compositionally biased region" description="Polar residues" evidence="4">
    <location>
        <begin position="29"/>
        <end position="44"/>
    </location>
</feature>
<dbReference type="InterPro" id="IPR001611">
    <property type="entry name" value="Leu-rich_rpt"/>
</dbReference>
<evidence type="ECO:0000256" key="1">
    <source>
        <dbReference type="ARBA" id="ARBA00009592"/>
    </source>
</evidence>
<dbReference type="Proteomes" id="UP000325577">
    <property type="component" value="Linkage Group LG3"/>
</dbReference>
<evidence type="ECO:0000313" key="6">
    <source>
        <dbReference type="EMBL" id="KAA8525511.1"/>
    </source>
</evidence>
<feature type="compositionally biased region" description="Polar residues" evidence="4">
    <location>
        <begin position="10"/>
        <end position="22"/>
    </location>
</feature>
<organism evidence="6 7">
    <name type="scientific">Nyssa sinensis</name>
    <dbReference type="NCBI Taxonomy" id="561372"/>
    <lineage>
        <taxon>Eukaryota</taxon>
        <taxon>Viridiplantae</taxon>
        <taxon>Streptophyta</taxon>
        <taxon>Embryophyta</taxon>
        <taxon>Tracheophyta</taxon>
        <taxon>Spermatophyta</taxon>
        <taxon>Magnoliopsida</taxon>
        <taxon>eudicotyledons</taxon>
        <taxon>Gunneridae</taxon>
        <taxon>Pentapetalae</taxon>
        <taxon>asterids</taxon>
        <taxon>Cornales</taxon>
        <taxon>Nyssaceae</taxon>
        <taxon>Nyssa</taxon>
    </lineage>
</organism>
<evidence type="ECO:0000256" key="2">
    <source>
        <dbReference type="ARBA" id="ARBA00022614"/>
    </source>
</evidence>
<evidence type="ECO:0000256" key="5">
    <source>
        <dbReference type="SAM" id="Phobius"/>
    </source>
</evidence>
<feature type="region of interest" description="Disordered" evidence="4">
    <location>
        <begin position="1"/>
        <end position="44"/>
    </location>
</feature>
<keyword evidence="7" id="KW-1185">Reference proteome</keyword>
<dbReference type="OrthoDB" id="544346at2759"/>
<evidence type="ECO:0000256" key="4">
    <source>
        <dbReference type="SAM" id="MobiDB-lite"/>
    </source>
</evidence>
<dbReference type="PANTHER" id="PTHR48062">
    <property type="entry name" value="RECEPTOR-LIKE PROTEIN 14"/>
    <property type="match status" value="1"/>
</dbReference>
<accession>A0A5J5A7V1</accession>